<evidence type="ECO:0000256" key="3">
    <source>
        <dbReference type="ARBA" id="ARBA00011881"/>
    </source>
</evidence>
<comment type="subunit">
    <text evidence="3">Homotetramer.</text>
</comment>
<dbReference type="GO" id="GO:0046872">
    <property type="term" value="F:metal ion binding"/>
    <property type="evidence" value="ECO:0007669"/>
    <property type="project" value="UniProtKB-KW"/>
</dbReference>
<dbReference type="NCBIfam" id="TIGR01346">
    <property type="entry name" value="isocit_lyase"/>
    <property type="match status" value="1"/>
</dbReference>
<keyword evidence="4 6" id="KW-0456">Lyase</keyword>
<dbReference type="Gene3D" id="3.20.20.60">
    <property type="entry name" value="Phosphoenolpyruvate-binding domains"/>
    <property type="match status" value="1"/>
</dbReference>
<reference evidence="8" key="2">
    <citation type="submission" date="2021-01" db="EMBL/GenBank/DDBJ databases">
        <authorList>
            <person name="Schikora-Tamarit M.A."/>
        </authorList>
    </citation>
    <scope>NUCLEOTIDE SEQUENCE</scope>
    <source>
        <strain evidence="8">NCAIM Y.01608</strain>
    </source>
</reference>
<evidence type="ECO:0000256" key="6">
    <source>
        <dbReference type="PIRNR" id="PIRNR001362"/>
    </source>
</evidence>
<sequence>MTVATRDNRLQAEVDKIEKWWKSEKQSRLQRPYSALDVARMRNSIELNHHVSSQQAIKLWKLFEEKVAKQEPLLTYGAVDPILLSQLSKAGLEVGYVSGAVCGFSNVAEPSMDTADYPWDTVPNTVQKLVNSQLWHDRRQNHLRSLMTPEELAVTPEIDYLVPLIADGDMGFGSTTGIMKLTKKFVEAGVAMFHLDDLAIGMKRFTIGEGRTVVPTCEYLKRLTAARFQLDLMGAETLLMGRADSLHAEYITSVIDPRDHGYVQGVTNPECEPLLEAMVKAQREGRDYKSTRKAWLEKAGLMTFDEAVQQVATPEEYEAYMALFKNSKFKSITERRAHAAKTVSKPVFFDWEAARSSDGQYFFKHTLEHVIDRAIAALPVTDTTWARMDAPKWSEIVEFHEKLRAIDNRRAYGFGYTGRYDYYAAGFTEEQFKNLHWELAKLGIVFQTQPIYACQGLNMVSLEFGKMFKQEGIYGYDRDIIQFCKKNNTDGFETSWCGAKLSDDQMFAADSLDVTLPF</sequence>
<reference evidence="8" key="1">
    <citation type="journal article" date="2021" name="Open Biol.">
        <title>Shared evolutionary footprints suggest mitochondrial oxidative damage underlies multiple complex I losses in fungi.</title>
        <authorList>
            <person name="Schikora-Tamarit M.A."/>
            <person name="Marcet-Houben M."/>
            <person name="Nosek J."/>
            <person name="Gabaldon T."/>
        </authorList>
    </citation>
    <scope>NUCLEOTIDE SEQUENCE</scope>
    <source>
        <strain evidence="8">NCAIM Y.01608</strain>
    </source>
</reference>
<dbReference type="OrthoDB" id="4078635at2759"/>
<evidence type="ECO:0000313" key="8">
    <source>
        <dbReference type="EMBL" id="KAH3677777.1"/>
    </source>
</evidence>
<dbReference type="InterPro" id="IPR040442">
    <property type="entry name" value="Pyrv_kinase-like_dom_sf"/>
</dbReference>
<evidence type="ECO:0000256" key="1">
    <source>
        <dbReference type="ARBA" id="ARBA00001050"/>
    </source>
</evidence>
<evidence type="ECO:0000256" key="4">
    <source>
        <dbReference type="ARBA" id="ARBA00023239"/>
    </source>
</evidence>
<evidence type="ECO:0000256" key="2">
    <source>
        <dbReference type="ARBA" id="ARBA00005704"/>
    </source>
</evidence>
<dbReference type="GO" id="GO:0004451">
    <property type="term" value="F:isocitrate lyase activity"/>
    <property type="evidence" value="ECO:0007669"/>
    <property type="project" value="InterPro"/>
</dbReference>
<dbReference type="GO" id="GO:0019752">
    <property type="term" value="P:carboxylic acid metabolic process"/>
    <property type="evidence" value="ECO:0007669"/>
    <property type="project" value="InterPro"/>
</dbReference>
<dbReference type="PANTHER" id="PTHR21631">
    <property type="entry name" value="ISOCITRATE LYASE/MALATE SYNTHASE"/>
    <property type="match status" value="1"/>
</dbReference>
<comment type="function">
    <text evidence="5">Catalyzes the formation of succinate and glyoxylate from isocitrate, a key step of the glyoxylate cycle, which operates as an anaplerotic route for replenishing the tricarboxylic acid cycle. Required for growth on ethanol or acetate, but dispensable when fermentable carbon sources are available. Also acts on 2-methylisocitrate.</text>
</comment>
<evidence type="ECO:0000256" key="5">
    <source>
        <dbReference type="ARBA" id="ARBA00057462"/>
    </source>
</evidence>
<evidence type="ECO:0000256" key="7">
    <source>
        <dbReference type="PIRSR" id="PIRSR001362-3"/>
    </source>
</evidence>
<comment type="catalytic activity">
    <reaction evidence="1">
        <text>(2S,3R)-3-hydroxybutane-1,2,3-tricarboxylate = pyruvate + succinate</text>
        <dbReference type="Rhea" id="RHEA:16809"/>
        <dbReference type="ChEBI" id="CHEBI:15361"/>
        <dbReference type="ChEBI" id="CHEBI:30031"/>
        <dbReference type="ChEBI" id="CHEBI:57429"/>
        <dbReference type="EC" id="4.1.3.30"/>
    </reaction>
</comment>
<protein>
    <recommendedName>
        <fullName evidence="6">Isocitrate lyase</fullName>
    </recommendedName>
</protein>
<dbReference type="EMBL" id="JAEUBD010000095">
    <property type="protein sequence ID" value="KAH3677777.1"/>
    <property type="molecule type" value="Genomic_DNA"/>
</dbReference>
<keyword evidence="9" id="KW-1185">Reference proteome</keyword>
<gene>
    <name evidence="8" type="ORF">OGATHE_000431</name>
</gene>
<comment type="caution">
    <text evidence="8">The sequence shown here is derived from an EMBL/GenBank/DDBJ whole genome shotgun (WGS) entry which is preliminary data.</text>
</comment>
<dbReference type="InterPro" id="IPR006254">
    <property type="entry name" value="Isocitrate_lyase"/>
</dbReference>
<dbReference type="PIRSF" id="PIRSF001362">
    <property type="entry name" value="Isocit_lyase"/>
    <property type="match status" value="1"/>
</dbReference>
<feature type="binding site" evidence="7">
    <location>
        <position position="167"/>
    </location>
    <ligand>
        <name>Mg(2+)</name>
        <dbReference type="ChEBI" id="CHEBI:18420"/>
    </ligand>
</feature>
<accession>A0A9P8PSZ9</accession>
<dbReference type="Proteomes" id="UP000788993">
    <property type="component" value="Unassembled WGS sequence"/>
</dbReference>
<keyword evidence="7" id="KW-0479">Metal-binding</keyword>
<dbReference type="GO" id="GO:0046421">
    <property type="term" value="F:methylisocitrate lyase activity"/>
    <property type="evidence" value="ECO:0007669"/>
    <property type="project" value="UniProtKB-EC"/>
</dbReference>
<dbReference type="SUPFAM" id="SSF51621">
    <property type="entry name" value="Phosphoenolpyruvate/pyruvate domain"/>
    <property type="match status" value="1"/>
</dbReference>
<proteinExistence type="inferred from homology"/>
<comment type="similarity">
    <text evidence="2 6">Belongs to the isocitrate lyase/PEP mutase superfamily. Isocitrate lyase family.</text>
</comment>
<comment type="cofactor">
    <cofactor evidence="7">
        <name>Mg(2+)</name>
        <dbReference type="ChEBI" id="CHEBI:18420"/>
    </cofactor>
    <text evidence="7">Can also use Mn(2+) ion.</text>
</comment>
<name>A0A9P8PSZ9_9ASCO</name>
<dbReference type="Pfam" id="PF00463">
    <property type="entry name" value="ICL"/>
    <property type="match status" value="1"/>
</dbReference>
<dbReference type="PANTHER" id="PTHR21631:SF3">
    <property type="entry name" value="BIFUNCTIONAL GLYOXYLATE CYCLE PROTEIN"/>
    <property type="match status" value="1"/>
</dbReference>
<keyword evidence="7" id="KW-0460">Magnesium</keyword>
<evidence type="ECO:0000313" key="9">
    <source>
        <dbReference type="Proteomes" id="UP000788993"/>
    </source>
</evidence>
<dbReference type="InterPro" id="IPR015813">
    <property type="entry name" value="Pyrv/PenolPyrv_kinase-like_dom"/>
</dbReference>
<dbReference type="AlphaFoldDB" id="A0A9P8PSZ9"/>
<dbReference type="Gene3D" id="1.10.10.850">
    <property type="match status" value="1"/>
</dbReference>
<organism evidence="8 9">
    <name type="scientific">Ogataea polymorpha</name>
    <dbReference type="NCBI Taxonomy" id="460523"/>
    <lineage>
        <taxon>Eukaryota</taxon>
        <taxon>Fungi</taxon>
        <taxon>Dikarya</taxon>
        <taxon>Ascomycota</taxon>
        <taxon>Saccharomycotina</taxon>
        <taxon>Pichiomycetes</taxon>
        <taxon>Pichiales</taxon>
        <taxon>Pichiaceae</taxon>
        <taxon>Ogataea</taxon>
    </lineage>
</organism>